<proteinExistence type="inferred from homology"/>
<evidence type="ECO:0000313" key="4">
    <source>
        <dbReference type="Proteomes" id="UP001465976"/>
    </source>
</evidence>
<keyword evidence="2" id="KW-0732">Signal</keyword>
<keyword evidence="4" id="KW-1185">Reference proteome</keyword>
<dbReference type="NCBIfam" id="NF041278">
    <property type="entry name" value="CmcJ_NvfI_EfuI"/>
    <property type="match status" value="1"/>
</dbReference>
<sequence length="297" mass="34036">MLALTLDLHFLFMTVTNGLSANTVTGDLFYFTPPPDGGKPRRYLTKPPEGEPVSNHENVKREMHIENVRGKEKDFSLDTTGFQLLLDEPTKIRRFDDDGEIEREYYRESAEIIKRVAGASKVVIIDHTIRRRVEGEKGIEDPRKRVPASIVHVDQTPAAAIDRVHRHISPPEEAERLLRKRFQIINLWRPIKHPAIDMPLAFCDFRSIDPKEDLVPVQLVFPGRLGETYGVKWNEEHQWKYMKGMDVDEAALIKCYDSIQDGSVATLTPHTAFKDPSTPPESPPRESIELRALVFYD</sequence>
<dbReference type="PANTHER" id="PTHR34598">
    <property type="entry name" value="BLL6449 PROTEIN"/>
    <property type="match status" value="1"/>
</dbReference>
<evidence type="ECO:0000256" key="1">
    <source>
        <dbReference type="ARBA" id="ARBA00023604"/>
    </source>
</evidence>
<feature type="signal peptide" evidence="2">
    <location>
        <begin position="1"/>
        <end position="18"/>
    </location>
</feature>
<organism evidence="3 4">
    <name type="scientific">Marasmius crinis-equi</name>
    <dbReference type="NCBI Taxonomy" id="585013"/>
    <lineage>
        <taxon>Eukaryota</taxon>
        <taxon>Fungi</taxon>
        <taxon>Dikarya</taxon>
        <taxon>Basidiomycota</taxon>
        <taxon>Agaricomycotina</taxon>
        <taxon>Agaricomycetes</taxon>
        <taxon>Agaricomycetidae</taxon>
        <taxon>Agaricales</taxon>
        <taxon>Marasmiineae</taxon>
        <taxon>Marasmiaceae</taxon>
        <taxon>Marasmius</taxon>
    </lineage>
</organism>
<dbReference type="EMBL" id="JBAHYK010003080">
    <property type="protein sequence ID" value="KAL0563968.1"/>
    <property type="molecule type" value="Genomic_DNA"/>
</dbReference>
<dbReference type="Proteomes" id="UP001465976">
    <property type="component" value="Unassembled WGS sequence"/>
</dbReference>
<gene>
    <name evidence="3" type="ORF">V5O48_018089</name>
</gene>
<protein>
    <recommendedName>
        <fullName evidence="5">Methyltransferase</fullName>
    </recommendedName>
</protein>
<comment type="caution">
    <text evidence="3">The sequence shown here is derived from an EMBL/GenBank/DDBJ whole genome shotgun (WGS) entry which is preliminary data.</text>
</comment>
<evidence type="ECO:0000256" key="2">
    <source>
        <dbReference type="SAM" id="SignalP"/>
    </source>
</evidence>
<evidence type="ECO:0008006" key="5">
    <source>
        <dbReference type="Google" id="ProtNLM"/>
    </source>
</evidence>
<dbReference type="PANTHER" id="PTHR34598:SF3">
    <property type="entry name" value="OXIDOREDUCTASE AN1597"/>
    <property type="match status" value="1"/>
</dbReference>
<accession>A0ABR3EM52</accession>
<dbReference type="InterPro" id="IPR044053">
    <property type="entry name" value="AsaB-like"/>
</dbReference>
<comment type="similarity">
    <text evidence="1">Belongs to the asaB hydroxylase/desaturase family.</text>
</comment>
<reference evidence="3 4" key="1">
    <citation type="submission" date="2024-02" db="EMBL/GenBank/DDBJ databases">
        <title>A draft genome for the cacao thread blight pathogen Marasmius crinis-equi.</title>
        <authorList>
            <person name="Cohen S.P."/>
            <person name="Baruah I.K."/>
            <person name="Amoako-Attah I."/>
            <person name="Bukari Y."/>
            <person name="Meinhardt L.W."/>
            <person name="Bailey B.A."/>
        </authorList>
    </citation>
    <scope>NUCLEOTIDE SEQUENCE [LARGE SCALE GENOMIC DNA]</scope>
    <source>
        <strain evidence="3 4">GH-76</strain>
    </source>
</reference>
<evidence type="ECO:0000313" key="3">
    <source>
        <dbReference type="EMBL" id="KAL0563968.1"/>
    </source>
</evidence>
<feature type="chain" id="PRO_5047325519" description="Methyltransferase" evidence="2">
    <location>
        <begin position="19"/>
        <end position="297"/>
    </location>
</feature>
<name>A0ABR3EM52_9AGAR</name>